<dbReference type="InterPro" id="IPR055260">
    <property type="entry name" value="Ndc80_CH"/>
</dbReference>
<dbReference type="GO" id="GO:0051315">
    <property type="term" value="P:attachment of mitotic spindle microtubules to kinetochore"/>
    <property type="evidence" value="ECO:0007669"/>
    <property type="project" value="UniProtKB-UniRule"/>
</dbReference>
<keyword evidence="4 10" id="KW-0498">Mitosis</keyword>
<feature type="compositionally biased region" description="Polar residues" evidence="12">
    <location>
        <begin position="49"/>
        <end position="59"/>
    </location>
</feature>
<reference evidence="15" key="1">
    <citation type="submission" date="2025-08" db="UniProtKB">
        <authorList>
            <consortium name="RefSeq"/>
        </authorList>
    </citation>
    <scope>IDENTIFICATION</scope>
    <source>
        <tissue evidence="15">Thorax and Abdomen</tissue>
    </source>
</reference>
<feature type="region of interest" description="Disordered" evidence="12">
    <location>
        <begin position="1"/>
        <end position="118"/>
    </location>
</feature>
<keyword evidence="9 10" id="KW-0137">Centromere</keyword>
<dbReference type="GO" id="GO:0031262">
    <property type="term" value="C:Ndc80 complex"/>
    <property type="evidence" value="ECO:0007669"/>
    <property type="project" value="UniProtKB-UniRule"/>
</dbReference>
<comment type="subcellular location">
    <subcellularLocation>
        <location evidence="10">Chromosome</location>
        <location evidence="10">Centromere</location>
        <location evidence="10">Kinetochore</location>
    </subcellularLocation>
    <subcellularLocation>
        <location evidence="10">Nucleus</location>
    </subcellularLocation>
</comment>
<evidence type="ECO:0000256" key="12">
    <source>
        <dbReference type="SAM" id="MobiDB-lite"/>
    </source>
</evidence>
<comment type="subunit">
    <text evidence="10">Component of the NDC80 complex.</text>
</comment>
<dbReference type="KEGG" id="nlo:107226384"/>
<organism evidence="15">
    <name type="scientific">Neodiprion lecontei</name>
    <name type="common">Redheaded pine sawfly</name>
    <dbReference type="NCBI Taxonomy" id="441921"/>
    <lineage>
        <taxon>Eukaryota</taxon>
        <taxon>Metazoa</taxon>
        <taxon>Ecdysozoa</taxon>
        <taxon>Arthropoda</taxon>
        <taxon>Hexapoda</taxon>
        <taxon>Insecta</taxon>
        <taxon>Pterygota</taxon>
        <taxon>Neoptera</taxon>
        <taxon>Endopterygota</taxon>
        <taxon>Hymenoptera</taxon>
        <taxon>Tenthredinoidea</taxon>
        <taxon>Diprionidae</taxon>
        <taxon>Diprioninae</taxon>
        <taxon>Neodiprion</taxon>
    </lineage>
</organism>
<feature type="compositionally biased region" description="Polar residues" evidence="12">
    <location>
        <begin position="68"/>
        <end position="94"/>
    </location>
</feature>
<keyword evidence="2 10" id="KW-0158">Chromosome</keyword>
<keyword evidence="5 10" id="KW-0995">Kinetochore</keyword>
<evidence type="ECO:0000256" key="9">
    <source>
        <dbReference type="ARBA" id="ARBA00023328"/>
    </source>
</evidence>
<dbReference type="GO" id="GO:0051301">
    <property type="term" value="P:cell division"/>
    <property type="evidence" value="ECO:0007669"/>
    <property type="project" value="UniProtKB-UniRule"/>
</dbReference>
<dbReference type="GO" id="GO:0005634">
    <property type="term" value="C:nucleus"/>
    <property type="evidence" value="ECO:0007669"/>
    <property type="project" value="UniProtKB-SubCell"/>
</dbReference>
<evidence type="ECO:0000256" key="11">
    <source>
        <dbReference type="SAM" id="Coils"/>
    </source>
</evidence>
<name>A0A6J0C7R1_NEOLC</name>
<keyword evidence="6 11" id="KW-0175">Coiled coil</keyword>
<sequence>MEKKSVGDRLSANPVRISLIDKEDRRRTQSLKSRAAASEETHIPRARFRSSSTDVQGRKSSLKPPARIQSSQHGYGTPQPNAVTPNTSRSSSAVRSLHPPSGSTVRGRSPSAERASNIGLKISCKDNRPLTDRAFQAEMLGKIDSYFRSIEQTSLLNSNGSLKPVTLKIFVQVTDLLAKLLDVKHALTIANYVEELPKIGKKLHYPGQITKSWLKTANAMHSWPQVLGWVSWLVECCVVKDLAADHFQLDNLPFLEADTGAKFNKMKFQFLLNAYKSWNEEKPNEEAALTEEFLQKVANSQGVTETDIENAVAESKSEATKLEDAKATGQALDEELRQLEEELRALRNEEAMQDTRIREQQSAEKKYLMEAEQLREESKILCKTLQQQKLRQEELREQINSQPMSAVQRDDIVERCLIMRNQMLEFDKHLNDLEKEIYTLDIKLASSRNILTKAVFSYNKDIYLQLIKESNLDLDDFAMPVTGILNPKIMDELNRKVTLMSSLHKNIEERLKKTESIIERDEKILDSLIEEKAALDEKKQNRLAKVNECKRSVKAIKAAAKAEETELKESIENLKHNIKEILNKMPNAELEERELEEAREKLEALSRRKAYLEESAHLFFEQFYETLANHRTKLAALFTEGSDLQNSEDHSPE</sequence>
<gene>
    <name evidence="15" type="primary">LOC107226384</name>
</gene>
<evidence type="ECO:0000256" key="10">
    <source>
        <dbReference type="RuleBase" id="RU368072"/>
    </source>
</evidence>
<dbReference type="InterPro" id="IPR005550">
    <property type="entry name" value="Kinetochore_Ndc80"/>
</dbReference>
<evidence type="ECO:0000313" key="15">
    <source>
        <dbReference type="RefSeq" id="XP_015522673.1"/>
    </source>
</evidence>
<evidence type="ECO:0000256" key="4">
    <source>
        <dbReference type="ARBA" id="ARBA00022776"/>
    </source>
</evidence>
<evidence type="ECO:0000256" key="7">
    <source>
        <dbReference type="ARBA" id="ARBA00023242"/>
    </source>
</evidence>
<evidence type="ECO:0000256" key="6">
    <source>
        <dbReference type="ARBA" id="ARBA00023054"/>
    </source>
</evidence>
<keyword evidence="7 10" id="KW-0539">Nucleus</keyword>
<feature type="coiled-coil region" evidence="11">
    <location>
        <begin position="490"/>
        <end position="615"/>
    </location>
</feature>
<comment type="function">
    <text evidence="10">Acts as a component of the essential kinetochore-associated NDC80 complex, which is required for chromosome segregation and spindle checkpoint activity.</text>
</comment>
<evidence type="ECO:0000256" key="8">
    <source>
        <dbReference type="ARBA" id="ARBA00023306"/>
    </source>
</evidence>
<keyword evidence="3 10" id="KW-0132">Cell division</keyword>
<accession>A0A6J0C7R1</accession>
<dbReference type="Proteomes" id="UP000829291">
    <property type="component" value="Chromosome 5"/>
</dbReference>
<evidence type="ECO:0000256" key="2">
    <source>
        <dbReference type="ARBA" id="ARBA00022454"/>
    </source>
</evidence>
<proteinExistence type="inferred from homology"/>
<evidence type="ECO:0000256" key="1">
    <source>
        <dbReference type="ARBA" id="ARBA00007050"/>
    </source>
</evidence>
<dbReference type="CTD" id="10403"/>
<feature type="coiled-coil region" evidence="11">
    <location>
        <begin position="322"/>
        <end position="402"/>
    </location>
</feature>
<dbReference type="GeneID" id="107226384"/>
<dbReference type="InterPro" id="IPR038273">
    <property type="entry name" value="Ndc80_sf"/>
</dbReference>
<dbReference type="AlphaFoldDB" id="A0A6J0C7R1"/>
<evidence type="ECO:0000313" key="14">
    <source>
        <dbReference type="Proteomes" id="UP000829291"/>
    </source>
</evidence>
<dbReference type="OrthoDB" id="7459479at2759"/>
<dbReference type="RefSeq" id="XP_015522673.1">
    <property type="nucleotide sequence ID" value="XM_015667187.2"/>
</dbReference>
<dbReference type="Pfam" id="PF03801">
    <property type="entry name" value="Ndc80_HEC"/>
    <property type="match status" value="1"/>
</dbReference>
<protein>
    <recommendedName>
        <fullName evidence="10">Kinetochore protein NDC80</fullName>
    </recommendedName>
</protein>
<dbReference type="InParanoid" id="A0A6J0C7R1"/>
<dbReference type="Gene3D" id="1.10.418.30">
    <property type="entry name" value="Ncd80 complex, Ncd80 subunit"/>
    <property type="match status" value="1"/>
</dbReference>
<evidence type="ECO:0000256" key="5">
    <source>
        <dbReference type="ARBA" id="ARBA00022838"/>
    </source>
</evidence>
<keyword evidence="8 10" id="KW-0131">Cell cycle</keyword>
<feature type="domain" description="Kinetochore protein Ndc80 CH" evidence="13">
    <location>
        <begin position="123"/>
        <end position="238"/>
    </location>
</feature>
<dbReference type="PANTHER" id="PTHR10643:SF2">
    <property type="entry name" value="KINETOCHORE PROTEIN NDC80 HOMOLOG"/>
    <property type="match status" value="1"/>
</dbReference>
<keyword evidence="14" id="KW-1185">Reference proteome</keyword>
<dbReference type="PANTHER" id="PTHR10643">
    <property type="entry name" value="KINETOCHORE PROTEIN NDC80"/>
    <property type="match status" value="1"/>
</dbReference>
<comment type="similarity">
    <text evidence="1 10">Belongs to the NDC80/HEC1 family.</text>
</comment>
<evidence type="ECO:0000259" key="13">
    <source>
        <dbReference type="Pfam" id="PF03801"/>
    </source>
</evidence>
<evidence type="ECO:0000256" key="3">
    <source>
        <dbReference type="ARBA" id="ARBA00022618"/>
    </source>
</evidence>